<feature type="domain" description="Transposase IS701-like DDE" evidence="1">
    <location>
        <begin position="11"/>
        <end position="81"/>
    </location>
</feature>
<sequence>MRGWSGAVVGGLSLVGEHRRGHGALYDALSAGRVDVARLRRAVAAVPLPRAADGRLVLAADLTCWLRPSAHTSPQRILCHT</sequence>
<accession>A0ABQ2TA46</accession>
<name>A0ABQ2TA46_STRBA</name>
<evidence type="ECO:0000313" key="2">
    <source>
        <dbReference type="EMBL" id="GGS60451.1"/>
    </source>
</evidence>
<proteinExistence type="predicted"/>
<gene>
    <name evidence="2" type="ORF">GCM10010253_38770</name>
</gene>
<dbReference type="EMBL" id="BMSZ01000011">
    <property type="protein sequence ID" value="GGS60451.1"/>
    <property type="molecule type" value="Genomic_DNA"/>
</dbReference>
<protein>
    <recommendedName>
        <fullName evidence="1">Transposase IS701-like DDE domain-containing protein</fullName>
    </recommendedName>
</protein>
<keyword evidence="3" id="KW-1185">Reference proteome</keyword>
<reference evidence="3" key="1">
    <citation type="journal article" date="2019" name="Int. J. Syst. Evol. Microbiol.">
        <title>The Global Catalogue of Microorganisms (GCM) 10K type strain sequencing project: providing services to taxonomists for standard genome sequencing and annotation.</title>
        <authorList>
            <consortium name="The Broad Institute Genomics Platform"/>
            <consortium name="The Broad Institute Genome Sequencing Center for Infectious Disease"/>
            <person name="Wu L."/>
            <person name="Ma J."/>
        </authorList>
    </citation>
    <scope>NUCLEOTIDE SEQUENCE [LARGE SCALE GENOMIC DNA]</scope>
    <source>
        <strain evidence="3">JCM 4350</strain>
    </source>
</reference>
<dbReference type="Pfam" id="PF13546">
    <property type="entry name" value="DDE_5"/>
    <property type="match status" value="1"/>
</dbReference>
<comment type="caution">
    <text evidence="2">The sequence shown here is derived from an EMBL/GenBank/DDBJ whole genome shotgun (WGS) entry which is preliminary data.</text>
</comment>
<dbReference type="InterPro" id="IPR038721">
    <property type="entry name" value="IS701-like_DDE_dom"/>
</dbReference>
<evidence type="ECO:0000313" key="3">
    <source>
        <dbReference type="Proteomes" id="UP000659767"/>
    </source>
</evidence>
<evidence type="ECO:0000259" key="1">
    <source>
        <dbReference type="Pfam" id="PF13546"/>
    </source>
</evidence>
<organism evidence="2 3">
    <name type="scientific">Streptomyces badius</name>
    <dbReference type="NCBI Taxonomy" id="1941"/>
    <lineage>
        <taxon>Bacteria</taxon>
        <taxon>Bacillati</taxon>
        <taxon>Actinomycetota</taxon>
        <taxon>Actinomycetes</taxon>
        <taxon>Kitasatosporales</taxon>
        <taxon>Streptomycetaceae</taxon>
        <taxon>Streptomyces</taxon>
    </lineage>
</organism>
<dbReference type="Proteomes" id="UP000659767">
    <property type="component" value="Unassembled WGS sequence"/>
</dbReference>